<reference evidence="2 3" key="1">
    <citation type="journal article" date="2016" name="Microb. Cell Fact.">
        <title>Dissection of exopolysaccharide biosynthesis in Kozakia baliensis.</title>
        <authorList>
            <person name="Brandt J.U."/>
            <person name="Jakob F."/>
            <person name="Behr J."/>
            <person name="Geissler A.J."/>
            <person name="Vogel R.F."/>
        </authorList>
    </citation>
    <scope>NUCLEOTIDE SEQUENCE [LARGE SCALE GENOMIC DNA]</scope>
    <source>
        <strain evidence="2 3">DSM 14400</strain>
    </source>
</reference>
<evidence type="ECO:0008006" key="4">
    <source>
        <dbReference type="Google" id="ProtNLM"/>
    </source>
</evidence>
<keyword evidence="1" id="KW-0732">Signal</keyword>
<dbReference type="Proteomes" id="UP000179145">
    <property type="component" value="Chromosome"/>
</dbReference>
<accession>A0A1D8URC7</accession>
<name>A0A1D8URC7_9PROT</name>
<organism evidence="2 3">
    <name type="scientific">Kozakia baliensis</name>
    <dbReference type="NCBI Taxonomy" id="153496"/>
    <lineage>
        <taxon>Bacteria</taxon>
        <taxon>Pseudomonadati</taxon>
        <taxon>Pseudomonadota</taxon>
        <taxon>Alphaproteobacteria</taxon>
        <taxon>Acetobacterales</taxon>
        <taxon>Acetobacteraceae</taxon>
        <taxon>Kozakia</taxon>
    </lineage>
</organism>
<dbReference type="Pfam" id="PF11948">
    <property type="entry name" value="DUF3465"/>
    <property type="match status" value="1"/>
</dbReference>
<dbReference type="EMBL" id="CP014674">
    <property type="protein sequence ID" value="AOX16199.1"/>
    <property type="molecule type" value="Genomic_DNA"/>
</dbReference>
<feature type="signal peptide" evidence="1">
    <location>
        <begin position="1"/>
        <end position="21"/>
    </location>
</feature>
<proteinExistence type="predicted"/>
<gene>
    <name evidence="2" type="ORF">A0U89_02640</name>
</gene>
<evidence type="ECO:0000313" key="3">
    <source>
        <dbReference type="Proteomes" id="UP000179145"/>
    </source>
</evidence>
<protein>
    <recommendedName>
        <fullName evidence="4">DUF3465 domain-containing protein</fullName>
    </recommendedName>
</protein>
<dbReference type="AlphaFoldDB" id="A0A1D8URC7"/>
<dbReference type="OrthoDB" id="7268072at2"/>
<dbReference type="KEGG" id="kba:A0U89_02640"/>
<evidence type="ECO:0000313" key="2">
    <source>
        <dbReference type="EMBL" id="AOX16199.1"/>
    </source>
</evidence>
<sequence>MRKFIPLCGLLCILTSGTAIAQTDIPASCDNRKFLADQRNFEQTGPTRVDLAEHICGTVSGVTARARHTRSGVHSFFYVTVGQNQTIRIVSDLDRMNAPEWPWVRKGDQVDIAGRYYYDSERSQGIDWTHHGTGRHWHVPGYVTVNGTRYQ</sequence>
<evidence type="ECO:0000256" key="1">
    <source>
        <dbReference type="SAM" id="SignalP"/>
    </source>
</evidence>
<feature type="chain" id="PRO_5009439015" description="DUF3465 domain-containing protein" evidence="1">
    <location>
        <begin position="22"/>
        <end position="151"/>
    </location>
</feature>
<dbReference type="InterPro" id="IPR021856">
    <property type="entry name" value="DUF3465"/>
</dbReference>
<dbReference type="STRING" id="153496.A0U89_02640"/>
<keyword evidence="3" id="KW-1185">Reference proteome</keyword>
<dbReference type="RefSeq" id="WP_070402010.1">
    <property type="nucleotide sequence ID" value="NZ_BJVW01000002.1"/>
</dbReference>